<dbReference type="EMBL" id="JANIIK010000038">
    <property type="protein sequence ID" value="KAJ3609995.1"/>
    <property type="molecule type" value="Genomic_DNA"/>
</dbReference>
<dbReference type="AlphaFoldDB" id="A0A9Q0EQX5"/>
<organism evidence="1 2">
    <name type="scientific">Muraenolepis orangiensis</name>
    <name type="common">Patagonian moray cod</name>
    <dbReference type="NCBI Taxonomy" id="630683"/>
    <lineage>
        <taxon>Eukaryota</taxon>
        <taxon>Metazoa</taxon>
        <taxon>Chordata</taxon>
        <taxon>Craniata</taxon>
        <taxon>Vertebrata</taxon>
        <taxon>Euteleostomi</taxon>
        <taxon>Actinopterygii</taxon>
        <taxon>Neopterygii</taxon>
        <taxon>Teleostei</taxon>
        <taxon>Neoteleostei</taxon>
        <taxon>Acanthomorphata</taxon>
        <taxon>Zeiogadaria</taxon>
        <taxon>Gadariae</taxon>
        <taxon>Gadiformes</taxon>
        <taxon>Muraenolepidoidei</taxon>
        <taxon>Muraenolepididae</taxon>
        <taxon>Muraenolepis</taxon>
    </lineage>
</organism>
<evidence type="ECO:0000313" key="1">
    <source>
        <dbReference type="EMBL" id="KAJ3609995.1"/>
    </source>
</evidence>
<dbReference type="Proteomes" id="UP001148018">
    <property type="component" value="Unassembled WGS sequence"/>
</dbReference>
<reference evidence="1" key="1">
    <citation type="submission" date="2022-07" db="EMBL/GenBank/DDBJ databases">
        <title>Chromosome-level genome of Muraenolepis orangiensis.</title>
        <authorList>
            <person name="Kim J."/>
        </authorList>
    </citation>
    <scope>NUCLEOTIDE SEQUENCE</scope>
    <source>
        <strain evidence="1">KU_S4_2022</strain>
        <tissue evidence="1">Muscle</tissue>
    </source>
</reference>
<evidence type="ECO:0000313" key="2">
    <source>
        <dbReference type="Proteomes" id="UP001148018"/>
    </source>
</evidence>
<comment type="caution">
    <text evidence="1">The sequence shown here is derived from an EMBL/GenBank/DDBJ whole genome shotgun (WGS) entry which is preliminary data.</text>
</comment>
<proteinExistence type="predicted"/>
<keyword evidence="2" id="KW-1185">Reference proteome</keyword>
<sequence length="91" mass="10201">MVVMVVMVEVVVDREVEMVVLEEMVVLVEVVVDREVDMVVLVEVEGVVMIVDRKVEVVVMVVDREVEIIGGCGDNKLPKHCKPGTENHLLF</sequence>
<protein>
    <submittedName>
        <fullName evidence="1">Uncharacterized protein</fullName>
    </submittedName>
</protein>
<gene>
    <name evidence="1" type="ORF">NHX12_022089</name>
</gene>
<name>A0A9Q0EQX5_9TELE</name>
<accession>A0A9Q0EQX5</accession>